<keyword evidence="7" id="KW-1185">Reference proteome</keyword>
<dbReference type="Proteomes" id="UP000606786">
    <property type="component" value="Unassembled WGS sequence"/>
</dbReference>
<dbReference type="GO" id="GO:0006412">
    <property type="term" value="P:translation"/>
    <property type="evidence" value="ECO:0007669"/>
    <property type="project" value="InterPro"/>
</dbReference>
<dbReference type="GO" id="GO:0015935">
    <property type="term" value="C:small ribosomal subunit"/>
    <property type="evidence" value="ECO:0007669"/>
    <property type="project" value="InterPro"/>
</dbReference>
<reference evidence="6" key="1">
    <citation type="submission" date="2020-11" db="EMBL/GenBank/DDBJ databases">
        <authorList>
            <person name="Whitehead M."/>
        </authorList>
    </citation>
    <scope>NUCLEOTIDE SEQUENCE</scope>
    <source>
        <strain evidence="6">EGII</strain>
    </source>
</reference>
<dbReference type="EMBL" id="CAJHJT010000034">
    <property type="protein sequence ID" value="CAD7005495.1"/>
    <property type="molecule type" value="Genomic_DNA"/>
</dbReference>
<organism evidence="6 7">
    <name type="scientific">Ceratitis capitata</name>
    <name type="common">Mediterranean fruit fly</name>
    <name type="synonym">Tephritis capitata</name>
    <dbReference type="NCBI Taxonomy" id="7213"/>
    <lineage>
        <taxon>Eukaryota</taxon>
        <taxon>Metazoa</taxon>
        <taxon>Ecdysozoa</taxon>
        <taxon>Arthropoda</taxon>
        <taxon>Hexapoda</taxon>
        <taxon>Insecta</taxon>
        <taxon>Pterygota</taxon>
        <taxon>Neoptera</taxon>
        <taxon>Endopterygota</taxon>
        <taxon>Diptera</taxon>
        <taxon>Brachycera</taxon>
        <taxon>Muscomorpha</taxon>
        <taxon>Tephritoidea</taxon>
        <taxon>Tephritidae</taxon>
        <taxon>Ceratitis</taxon>
        <taxon>Ceratitis</taxon>
    </lineage>
</organism>
<dbReference type="GO" id="GO:0003735">
    <property type="term" value="F:structural constituent of ribosome"/>
    <property type="evidence" value="ECO:0007669"/>
    <property type="project" value="InterPro"/>
</dbReference>
<dbReference type="PRINTS" id="PR00395">
    <property type="entry name" value="RIBOSOMALS2"/>
</dbReference>
<accession>A0A811V524</accession>
<evidence type="ECO:0000256" key="4">
    <source>
        <dbReference type="ARBA" id="ARBA00023274"/>
    </source>
</evidence>
<comment type="caution">
    <text evidence="6">The sequence shown here is derived from an EMBL/GenBank/DDBJ whole genome shotgun (WGS) entry which is preliminary data.</text>
</comment>
<evidence type="ECO:0000313" key="6">
    <source>
        <dbReference type="EMBL" id="CAD7005495.1"/>
    </source>
</evidence>
<evidence type="ECO:0000313" key="7">
    <source>
        <dbReference type="Proteomes" id="UP000606786"/>
    </source>
</evidence>
<dbReference type="AlphaFoldDB" id="A0A811V524"/>
<proteinExistence type="inferred from homology"/>
<dbReference type="Pfam" id="PF00318">
    <property type="entry name" value="Ribosomal_S2"/>
    <property type="match status" value="1"/>
</dbReference>
<evidence type="ECO:0000256" key="1">
    <source>
        <dbReference type="ARBA" id="ARBA00006242"/>
    </source>
</evidence>
<dbReference type="InterPro" id="IPR001865">
    <property type="entry name" value="Ribosomal_uS2"/>
</dbReference>
<protein>
    <recommendedName>
        <fullName evidence="5">40S ribosomal protein SA</fullName>
    </recommendedName>
</protein>
<evidence type="ECO:0000256" key="5">
    <source>
        <dbReference type="ARBA" id="ARBA00035401"/>
    </source>
</evidence>
<dbReference type="OrthoDB" id="414863at2759"/>
<comment type="similarity">
    <text evidence="1">Belongs to the universal ribosomal protein uS2 family.</text>
</comment>
<keyword evidence="3" id="KW-0689">Ribosomal protein</keyword>
<dbReference type="InterPro" id="IPR005707">
    <property type="entry name" value="Ribosomal_uS2_euk/arc"/>
</dbReference>
<evidence type="ECO:0000256" key="2">
    <source>
        <dbReference type="ARBA" id="ARBA00022473"/>
    </source>
</evidence>
<keyword evidence="2" id="KW-0217">Developmental protein</keyword>
<dbReference type="Gene3D" id="3.40.50.10490">
    <property type="entry name" value="Glucose-6-phosphate isomerase like protein, domain 1"/>
    <property type="match status" value="1"/>
</dbReference>
<dbReference type="PANTHER" id="PTHR11489">
    <property type="entry name" value="40S RIBOSOMAL PROTEIN SA"/>
    <property type="match status" value="1"/>
</dbReference>
<sequence length="200" mass="22949">MFLATTHLGSVNVNFQMEQCVYMCRADGHEPSKAWERLVFAVIEYPQDVFVISSNSIGQFAVLKLAKYTGLTLVAGRFTPEAFTNQIQPAFREPRLLVVTDTNTDQLPIIEASYANISFIVFCNTDSSLHYFSILIPCNNKFPHSAGLMWWLMSREVFRLRSISSRVSQLPVFIDLYFYNVPEEAEMEKLLRRNCCPNLK</sequence>
<dbReference type="InterPro" id="IPR023591">
    <property type="entry name" value="Ribosomal_uS2_flav_dom_sf"/>
</dbReference>
<gene>
    <name evidence="6" type="ORF">CCAP1982_LOCUS13855</name>
</gene>
<name>A0A811V524_CERCA</name>
<evidence type="ECO:0000256" key="3">
    <source>
        <dbReference type="ARBA" id="ARBA00022980"/>
    </source>
</evidence>
<keyword evidence="4" id="KW-0687">Ribonucleoprotein</keyword>
<dbReference type="SUPFAM" id="SSF52313">
    <property type="entry name" value="Ribosomal protein S2"/>
    <property type="match status" value="1"/>
</dbReference>